<dbReference type="STRING" id="1220924.W2RL20"/>
<evidence type="ECO:0000256" key="6">
    <source>
        <dbReference type="ARBA" id="ARBA00035180"/>
    </source>
</evidence>
<evidence type="ECO:0000313" key="8">
    <source>
        <dbReference type="Proteomes" id="UP000030752"/>
    </source>
</evidence>
<evidence type="ECO:0000313" key="7">
    <source>
        <dbReference type="EMBL" id="ETN37196.1"/>
    </source>
</evidence>
<proteinExistence type="inferred from homology"/>
<protein>
    <recommendedName>
        <fullName evidence="6">Large ribosomal subunit protein mL53</fullName>
    </recommendedName>
</protein>
<accession>W2RL20</accession>
<dbReference type="InterPro" id="IPR019716">
    <property type="entry name" value="Ribosomal_mL53"/>
</dbReference>
<organism evidence="7 8">
    <name type="scientific">Cyphellophora europaea (strain CBS 101466)</name>
    <name type="common">Phialophora europaea</name>
    <dbReference type="NCBI Taxonomy" id="1220924"/>
    <lineage>
        <taxon>Eukaryota</taxon>
        <taxon>Fungi</taxon>
        <taxon>Dikarya</taxon>
        <taxon>Ascomycota</taxon>
        <taxon>Pezizomycotina</taxon>
        <taxon>Eurotiomycetes</taxon>
        <taxon>Chaetothyriomycetidae</taxon>
        <taxon>Chaetothyriales</taxon>
        <taxon>Cyphellophoraceae</taxon>
        <taxon>Cyphellophora</taxon>
    </lineage>
</organism>
<dbReference type="GO" id="GO:0005739">
    <property type="term" value="C:mitochondrion"/>
    <property type="evidence" value="ECO:0007669"/>
    <property type="project" value="UniProtKB-SubCell"/>
</dbReference>
<dbReference type="Proteomes" id="UP000030752">
    <property type="component" value="Unassembled WGS sequence"/>
</dbReference>
<evidence type="ECO:0000256" key="5">
    <source>
        <dbReference type="ARBA" id="ARBA00023274"/>
    </source>
</evidence>
<gene>
    <name evidence="7" type="ORF">HMPREF1541_08186</name>
</gene>
<evidence type="ECO:0000256" key="3">
    <source>
        <dbReference type="ARBA" id="ARBA00022980"/>
    </source>
</evidence>
<dbReference type="VEuPathDB" id="FungiDB:HMPREF1541_08186"/>
<dbReference type="RefSeq" id="XP_008720728.1">
    <property type="nucleotide sequence ID" value="XM_008722506.1"/>
</dbReference>
<dbReference type="InParanoid" id="W2RL20"/>
<evidence type="ECO:0000256" key="4">
    <source>
        <dbReference type="ARBA" id="ARBA00023128"/>
    </source>
</evidence>
<keyword evidence="8" id="KW-1185">Reference proteome</keyword>
<comment type="subcellular location">
    <subcellularLocation>
        <location evidence="1">Mitochondrion</location>
    </subcellularLocation>
</comment>
<keyword evidence="4" id="KW-0496">Mitochondrion</keyword>
<dbReference type="AlphaFoldDB" id="W2RL20"/>
<keyword evidence="5" id="KW-0687">Ribonucleoprotein</keyword>
<dbReference type="GO" id="GO:0005840">
    <property type="term" value="C:ribosome"/>
    <property type="evidence" value="ECO:0007669"/>
    <property type="project" value="UniProtKB-KW"/>
</dbReference>
<dbReference type="eggNOG" id="ENOG502RAIX">
    <property type="taxonomic scope" value="Eukaryota"/>
</dbReference>
<dbReference type="GeneID" id="19975525"/>
<dbReference type="EMBL" id="KB822724">
    <property type="protein sequence ID" value="ETN37196.1"/>
    <property type="molecule type" value="Genomic_DNA"/>
</dbReference>
<comment type="similarity">
    <text evidence="2">Belongs to the mitochondrion-specific ribosomal protein mL53 family.</text>
</comment>
<keyword evidence="3" id="KW-0689">Ribosomal protein</keyword>
<dbReference type="Gene3D" id="3.40.30.10">
    <property type="entry name" value="Glutaredoxin"/>
    <property type="match status" value="1"/>
</dbReference>
<dbReference type="HOGENOM" id="CLU_131037_1_0_1"/>
<dbReference type="Pfam" id="PF10780">
    <property type="entry name" value="MRP_L53"/>
    <property type="match status" value="1"/>
</dbReference>
<dbReference type="OrthoDB" id="4136894at2759"/>
<evidence type="ECO:0000256" key="1">
    <source>
        <dbReference type="ARBA" id="ARBA00004173"/>
    </source>
</evidence>
<reference evidence="7 8" key="1">
    <citation type="submission" date="2013-03" db="EMBL/GenBank/DDBJ databases">
        <title>The Genome Sequence of Phialophora europaea CBS 101466.</title>
        <authorList>
            <consortium name="The Broad Institute Genomics Platform"/>
            <person name="Cuomo C."/>
            <person name="de Hoog S."/>
            <person name="Gorbushina A."/>
            <person name="Walker B."/>
            <person name="Young S.K."/>
            <person name="Zeng Q."/>
            <person name="Gargeya S."/>
            <person name="Fitzgerald M."/>
            <person name="Haas B."/>
            <person name="Abouelleil A."/>
            <person name="Allen A.W."/>
            <person name="Alvarado L."/>
            <person name="Arachchi H.M."/>
            <person name="Berlin A.M."/>
            <person name="Chapman S.B."/>
            <person name="Gainer-Dewar J."/>
            <person name="Goldberg J."/>
            <person name="Griggs A."/>
            <person name="Gujja S."/>
            <person name="Hansen M."/>
            <person name="Howarth C."/>
            <person name="Imamovic A."/>
            <person name="Ireland A."/>
            <person name="Larimer J."/>
            <person name="McCowan C."/>
            <person name="Murphy C."/>
            <person name="Pearson M."/>
            <person name="Poon T.W."/>
            <person name="Priest M."/>
            <person name="Roberts A."/>
            <person name="Saif S."/>
            <person name="Shea T."/>
            <person name="Sisk P."/>
            <person name="Sykes S."/>
            <person name="Wortman J."/>
            <person name="Nusbaum C."/>
            <person name="Birren B."/>
        </authorList>
    </citation>
    <scope>NUCLEOTIDE SEQUENCE [LARGE SCALE GENOMIC DNA]</scope>
    <source>
        <strain evidence="7 8">CBS 101466</strain>
    </source>
</reference>
<dbReference type="GO" id="GO:1990904">
    <property type="term" value="C:ribonucleoprotein complex"/>
    <property type="evidence" value="ECO:0007669"/>
    <property type="project" value="UniProtKB-KW"/>
</dbReference>
<name>W2RL20_CYPE1</name>
<evidence type="ECO:0000256" key="2">
    <source>
        <dbReference type="ARBA" id="ARBA00005557"/>
    </source>
</evidence>
<sequence>MKTTYLTSLKAAFDPFSRTAIVPRLFLGLLPTNAHKSIQIKTTQLPRNSNQPALLELGFKDGKKMSYTWVEQSREEAKKADVKPATIQDIIAEVDKHARITGRKEELSG</sequence>